<keyword evidence="2 9" id="KW-0808">Transferase</keyword>
<keyword evidence="10" id="KW-1185">Reference proteome</keyword>
<evidence type="ECO:0000259" key="8">
    <source>
        <dbReference type="Pfam" id="PF17657"/>
    </source>
</evidence>
<dbReference type="AlphaFoldDB" id="A0A5N7MAG4"/>
<dbReference type="Pfam" id="PF07733">
    <property type="entry name" value="DNA_pol3_alpha"/>
    <property type="match status" value="1"/>
</dbReference>
<evidence type="ECO:0000256" key="4">
    <source>
        <dbReference type="ARBA" id="ARBA00022705"/>
    </source>
</evidence>
<reference evidence="9 10" key="1">
    <citation type="journal article" date="2019" name="Syst. Appl. Microbiol.">
        <title>Microvirga tunisiensis sp. nov., a root nodule symbiotic bacterium isolated from Lupinus micranthus and L. luteus grown in Northern Tunisia.</title>
        <authorList>
            <person name="Msaddak A."/>
            <person name="Rejili M."/>
            <person name="Duran D."/>
            <person name="Mars M."/>
            <person name="Palacios J.M."/>
            <person name="Ruiz-Argueso T."/>
            <person name="Rey L."/>
            <person name="Imperial J."/>
        </authorList>
    </citation>
    <scope>NUCLEOTIDE SEQUENCE [LARGE SCALE GENOMIC DNA]</scope>
    <source>
        <strain evidence="9 10">Lmie10</strain>
    </source>
</reference>
<evidence type="ECO:0000256" key="1">
    <source>
        <dbReference type="ARBA" id="ARBA00019114"/>
    </source>
</evidence>
<evidence type="ECO:0000256" key="2">
    <source>
        <dbReference type="ARBA" id="ARBA00022679"/>
    </source>
</evidence>
<dbReference type="RefSeq" id="WP_152708742.1">
    <property type="nucleotide sequence ID" value="NZ_VOSJ01000001.1"/>
</dbReference>
<evidence type="ECO:0000259" key="7">
    <source>
        <dbReference type="Pfam" id="PF07733"/>
    </source>
</evidence>
<feature type="domain" description="Bacterial DNA polymerase III alpha subunit NTPase" evidence="7">
    <location>
        <begin position="293"/>
        <end position="550"/>
    </location>
</feature>
<dbReference type="GO" id="GO:0006260">
    <property type="term" value="P:DNA replication"/>
    <property type="evidence" value="ECO:0007669"/>
    <property type="project" value="UniProtKB-KW"/>
</dbReference>
<proteinExistence type="predicted"/>
<name>A0A5N7MAG4_9HYPH</name>
<dbReference type="InterPro" id="IPR041931">
    <property type="entry name" value="DNA_pol3_alpha_thumb_dom"/>
</dbReference>
<dbReference type="EMBL" id="VOSK01000001">
    <property type="protein sequence ID" value="MPR23845.1"/>
    <property type="molecule type" value="Genomic_DNA"/>
</dbReference>
<dbReference type="Pfam" id="PF02811">
    <property type="entry name" value="PHP"/>
    <property type="match status" value="1"/>
</dbReference>
<evidence type="ECO:0000259" key="6">
    <source>
        <dbReference type="Pfam" id="PF02811"/>
    </source>
</evidence>
<dbReference type="Proteomes" id="UP000403266">
    <property type="component" value="Unassembled WGS sequence"/>
</dbReference>
<feature type="domain" description="DNA polymerase III alpha subunit finger" evidence="8">
    <location>
        <begin position="553"/>
        <end position="695"/>
    </location>
</feature>
<evidence type="ECO:0000313" key="10">
    <source>
        <dbReference type="Proteomes" id="UP000403266"/>
    </source>
</evidence>
<keyword evidence="4" id="KW-0235">DNA replication</keyword>
<dbReference type="PANTHER" id="PTHR32294:SF0">
    <property type="entry name" value="DNA POLYMERASE III SUBUNIT ALPHA"/>
    <property type="match status" value="1"/>
</dbReference>
<organism evidence="9 10">
    <name type="scientific">Microvirga tunisiensis</name>
    <dbReference type="NCBI Taxonomy" id="2108360"/>
    <lineage>
        <taxon>Bacteria</taxon>
        <taxon>Pseudomonadati</taxon>
        <taxon>Pseudomonadota</taxon>
        <taxon>Alphaproteobacteria</taxon>
        <taxon>Hyphomicrobiales</taxon>
        <taxon>Methylobacteriaceae</taxon>
        <taxon>Microvirga</taxon>
    </lineage>
</organism>
<dbReference type="OrthoDB" id="9803237at2"/>
<protein>
    <recommendedName>
        <fullName evidence="1">DNA polymerase III subunit alpha</fullName>
    </recommendedName>
</protein>
<gene>
    <name evidence="9" type="primary">dnaE</name>
    <name evidence="9" type="ORF">FS320_01065</name>
</gene>
<sequence>MTLPMLLACESHFSHHHRSTLSPKKLVSLAKERGHFMIGIADRQSLAGSLEFSKAAIAAGLKPVIGERFRFGDPITSGYITLHVMNAVGWQNLLRLNSCFFNKRKGSLIELEDLAAYADGLFATTGGIEGPIDQAILQNRVETGEKFLKGLVSVFGDQLAVAFDRHLEMGASDTDREALLAQWCLHYRIPGIAISPARHSSEADRVALNVLTFAADGTAKSTIKDPGFPAPPVGSHLKSVDEFEALFAESASLIENTLSVLMLGNFAVIESKPRLPHAPGVADENAAVVTAAQQGLERLFQQNPYMEERRADYEERLRIELGHITKLGFSGYFLIVADFINWSRHNDIPVGPGRGSGAGSLVAWSLGITELDPLRWGLLFERFINPERISLPDFDVDFCERRRDEVLDYVRAKYGADHVAHIAAYNTLKGRGAFKATARAIGIPAGMADSFTKKFPEKGDGLRSFREEQAVKDALADNIELDDAMSIAEQLEGVLDNATKHAAGIVISDEPLPETTPVMGVLDEGRIVPVTQFDMGPIEKTGLVKFDFLGLKTLTVITRTKNILASQGIEIDPYSIPYEDELVFKHLNEGRTQRVFQLESPGMTSALKKIRPNTFEDIVALVSLYRPGPMDQIPLYAERKAGRTSVEYPHPKLEPVLKETYGIMVYQEQIMEAARVLAGYSLGEADVLRRAIGKK</sequence>
<dbReference type="Pfam" id="PF17657">
    <property type="entry name" value="DNA_pol3_finger"/>
    <property type="match status" value="1"/>
</dbReference>
<feature type="domain" description="PHP" evidence="6">
    <location>
        <begin position="10"/>
        <end position="161"/>
    </location>
</feature>
<dbReference type="GO" id="GO:0003887">
    <property type="term" value="F:DNA-directed DNA polymerase activity"/>
    <property type="evidence" value="ECO:0007669"/>
    <property type="project" value="UniProtKB-KW"/>
</dbReference>
<evidence type="ECO:0000313" key="9">
    <source>
        <dbReference type="EMBL" id="MPR23845.1"/>
    </source>
</evidence>
<dbReference type="InterPro" id="IPR004805">
    <property type="entry name" value="DnaE2/DnaE/PolC"/>
</dbReference>
<keyword evidence="3 9" id="KW-0548">Nucleotidyltransferase</keyword>
<dbReference type="Gene3D" id="1.10.10.1600">
    <property type="entry name" value="Bacterial DNA polymerase III alpha subunit, thumb domain"/>
    <property type="match status" value="1"/>
</dbReference>
<dbReference type="GO" id="GO:0008408">
    <property type="term" value="F:3'-5' exonuclease activity"/>
    <property type="evidence" value="ECO:0007669"/>
    <property type="project" value="InterPro"/>
</dbReference>
<dbReference type="InterPro" id="IPR011708">
    <property type="entry name" value="DNA_pol3_alpha_NTPase_dom"/>
</dbReference>
<dbReference type="NCBIfam" id="TIGR00594">
    <property type="entry name" value="polc"/>
    <property type="match status" value="1"/>
</dbReference>
<dbReference type="InterPro" id="IPR004013">
    <property type="entry name" value="PHP_dom"/>
</dbReference>
<evidence type="ECO:0000256" key="3">
    <source>
        <dbReference type="ARBA" id="ARBA00022695"/>
    </source>
</evidence>
<dbReference type="Gene3D" id="3.20.20.140">
    <property type="entry name" value="Metal-dependent hydrolases"/>
    <property type="match status" value="1"/>
</dbReference>
<dbReference type="InterPro" id="IPR040982">
    <property type="entry name" value="DNA_pol3_finger"/>
</dbReference>
<dbReference type="PANTHER" id="PTHR32294">
    <property type="entry name" value="DNA POLYMERASE III SUBUNIT ALPHA"/>
    <property type="match status" value="1"/>
</dbReference>
<comment type="caution">
    <text evidence="9">The sequence shown here is derived from an EMBL/GenBank/DDBJ whole genome shotgun (WGS) entry which is preliminary data.</text>
</comment>
<evidence type="ECO:0000256" key="5">
    <source>
        <dbReference type="ARBA" id="ARBA00022932"/>
    </source>
</evidence>
<keyword evidence="5" id="KW-0239">DNA-directed DNA polymerase</keyword>
<accession>A0A5N7MAG4</accession>